<keyword evidence="4" id="KW-1185">Reference proteome</keyword>
<dbReference type="EMBL" id="LT598447">
    <property type="protein sequence ID" value="SCV05308.1"/>
    <property type="molecule type" value="Genomic_DNA"/>
</dbReference>
<dbReference type="Proteomes" id="UP000189911">
    <property type="component" value="Chromosome H"/>
</dbReference>
<gene>
    <name evidence="3" type="ORF">LANO_0H04610G</name>
</gene>
<keyword evidence="2" id="KW-0812">Transmembrane</keyword>
<evidence type="ECO:0000313" key="4">
    <source>
        <dbReference type="Proteomes" id="UP000189911"/>
    </source>
</evidence>
<dbReference type="AlphaFoldDB" id="A0A1G4KL79"/>
<dbReference type="OrthoDB" id="4034942at2759"/>
<sequence length="212" mass="23900">MNKPERIEFVDWPDETRIARQAKKYQSFIFVQSLFYNAGIVVSLWYVIAALALQPLLQSQSDQRLQLNADCLLRIRGLINGLESRLKTTSVSALGYNERANSITGKSSTDRCTQTEETTSGNSLGDNSPGWSRVTARLKSACEALNTFNEPECSDDNDTPKDRYLPLKFQVQSLHSCLLGLEVRNYDPEEMARKSVQAIREMKGWIINGSTK</sequence>
<evidence type="ECO:0000256" key="1">
    <source>
        <dbReference type="SAM" id="MobiDB-lite"/>
    </source>
</evidence>
<feature type="region of interest" description="Disordered" evidence="1">
    <location>
        <begin position="103"/>
        <end position="130"/>
    </location>
</feature>
<organism evidence="3 4">
    <name type="scientific">Lachancea nothofagi CBS 11611</name>
    <dbReference type="NCBI Taxonomy" id="1266666"/>
    <lineage>
        <taxon>Eukaryota</taxon>
        <taxon>Fungi</taxon>
        <taxon>Dikarya</taxon>
        <taxon>Ascomycota</taxon>
        <taxon>Saccharomycotina</taxon>
        <taxon>Saccharomycetes</taxon>
        <taxon>Saccharomycetales</taxon>
        <taxon>Saccharomycetaceae</taxon>
        <taxon>Lachancea</taxon>
    </lineage>
</organism>
<keyword evidence="2" id="KW-0472">Membrane</keyword>
<evidence type="ECO:0000313" key="3">
    <source>
        <dbReference type="EMBL" id="SCV05308.1"/>
    </source>
</evidence>
<reference evidence="4" key="1">
    <citation type="submission" date="2016-03" db="EMBL/GenBank/DDBJ databases">
        <authorList>
            <person name="Devillers Hugo."/>
        </authorList>
    </citation>
    <scope>NUCLEOTIDE SEQUENCE [LARGE SCALE GENOMIC DNA]</scope>
</reference>
<accession>A0A1G4KL79</accession>
<name>A0A1G4KL79_9SACH</name>
<feature type="transmembrane region" description="Helical" evidence="2">
    <location>
        <begin position="34"/>
        <end position="57"/>
    </location>
</feature>
<keyword evidence="2" id="KW-1133">Transmembrane helix</keyword>
<proteinExistence type="predicted"/>
<evidence type="ECO:0000256" key="2">
    <source>
        <dbReference type="SAM" id="Phobius"/>
    </source>
</evidence>
<protein>
    <submittedName>
        <fullName evidence="3">LANO_0H04610g1_1</fullName>
    </submittedName>
</protein>